<reference evidence="1" key="1">
    <citation type="submission" date="2014-11" db="EMBL/GenBank/DDBJ databases">
        <authorList>
            <person name="Amaro Gonzalez C."/>
        </authorList>
    </citation>
    <scope>NUCLEOTIDE SEQUENCE</scope>
</reference>
<sequence length="42" mass="4814">MVENDGDPKFRTSRCRVVLRSFHSSFTVGYVHSDSSEITPLR</sequence>
<protein>
    <submittedName>
        <fullName evidence="1">Uncharacterized protein</fullName>
    </submittedName>
</protein>
<name>A0A0E9SXB3_ANGAN</name>
<dbReference type="AlphaFoldDB" id="A0A0E9SXB3"/>
<dbReference type="EMBL" id="GBXM01062578">
    <property type="protein sequence ID" value="JAH45999.1"/>
    <property type="molecule type" value="Transcribed_RNA"/>
</dbReference>
<accession>A0A0E9SXB3</accession>
<organism evidence="1">
    <name type="scientific">Anguilla anguilla</name>
    <name type="common">European freshwater eel</name>
    <name type="synonym">Muraena anguilla</name>
    <dbReference type="NCBI Taxonomy" id="7936"/>
    <lineage>
        <taxon>Eukaryota</taxon>
        <taxon>Metazoa</taxon>
        <taxon>Chordata</taxon>
        <taxon>Craniata</taxon>
        <taxon>Vertebrata</taxon>
        <taxon>Euteleostomi</taxon>
        <taxon>Actinopterygii</taxon>
        <taxon>Neopterygii</taxon>
        <taxon>Teleostei</taxon>
        <taxon>Anguilliformes</taxon>
        <taxon>Anguillidae</taxon>
        <taxon>Anguilla</taxon>
    </lineage>
</organism>
<evidence type="ECO:0000313" key="1">
    <source>
        <dbReference type="EMBL" id="JAH45999.1"/>
    </source>
</evidence>
<reference evidence="1" key="2">
    <citation type="journal article" date="2015" name="Fish Shellfish Immunol.">
        <title>Early steps in the European eel (Anguilla anguilla)-Vibrio vulnificus interaction in the gills: Role of the RtxA13 toxin.</title>
        <authorList>
            <person name="Callol A."/>
            <person name="Pajuelo D."/>
            <person name="Ebbesson L."/>
            <person name="Teles M."/>
            <person name="MacKenzie S."/>
            <person name="Amaro C."/>
        </authorList>
    </citation>
    <scope>NUCLEOTIDE SEQUENCE</scope>
</reference>
<proteinExistence type="predicted"/>